<dbReference type="EMBL" id="UINC01158472">
    <property type="protein sequence ID" value="SVD56037.1"/>
    <property type="molecule type" value="Genomic_DNA"/>
</dbReference>
<name>A0A382WAZ4_9ZZZZ</name>
<evidence type="ECO:0000256" key="2">
    <source>
        <dbReference type="ARBA" id="ARBA00023136"/>
    </source>
</evidence>
<evidence type="ECO:0000313" key="5">
    <source>
        <dbReference type="EMBL" id="SVD56037.1"/>
    </source>
</evidence>
<reference evidence="5" key="1">
    <citation type="submission" date="2018-05" db="EMBL/GenBank/DDBJ databases">
        <authorList>
            <person name="Lanie J.A."/>
            <person name="Ng W.-L."/>
            <person name="Kazmierczak K.M."/>
            <person name="Andrzejewski T.M."/>
            <person name="Davidsen T.M."/>
            <person name="Wayne K.J."/>
            <person name="Tettelin H."/>
            <person name="Glass J.I."/>
            <person name="Rusch D."/>
            <person name="Podicherti R."/>
            <person name="Tsui H.-C.T."/>
            <person name="Winkler M.E."/>
        </authorList>
    </citation>
    <scope>NUCLEOTIDE SEQUENCE</scope>
</reference>
<keyword evidence="1" id="KW-0732">Signal</keyword>
<evidence type="ECO:0000256" key="1">
    <source>
        <dbReference type="ARBA" id="ARBA00022729"/>
    </source>
</evidence>
<accession>A0A382WAZ4</accession>
<feature type="non-terminal residue" evidence="5">
    <location>
        <position position="1"/>
    </location>
</feature>
<evidence type="ECO:0000259" key="4">
    <source>
        <dbReference type="Pfam" id="PF04355"/>
    </source>
</evidence>
<sequence length="167" mass="18306">VATLLLTGTLPAQQGPTVKQLQEEILALKQRVTALELRLAKHEAKAEPPRPALAPLSRASAPSGGILGNLKSGSNNLLADLRSGFHSTSKPAEGKWTDPENWLKVQKGMARQQVVQVLGKPEAVKSSIKMRVDDYWLYIGKLPTGKTLQGRVRFYKDKVTSLENPKF</sequence>
<proteinExistence type="predicted"/>
<dbReference type="InterPro" id="IPR007450">
    <property type="entry name" value="BamE_dom"/>
</dbReference>
<dbReference type="GO" id="GO:0019867">
    <property type="term" value="C:outer membrane"/>
    <property type="evidence" value="ECO:0007669"/>
    <property type="project" value="InterPro"/>
</dbReference>
<keyword evidence="2" id="KW-0472">Membrane</keyword>
<dbReference type="InterPro" id="IPR037873">
    <property type="entry name" value="BamE-like"/>
</dbReference>
<gene>
    <name evidence="5" type="ORF">METZ01_LOCUS408891</name>
</gene>
<evidence type="ECO:0000256" key="3">
    <source>
        <dbReference type="SAM" id="Coils"/>
    </source>
</evidence>
<protein>
    <recommendedName>
        <fullName evidence="4">Outer membrane protein assembly factor BamE domain-containing protein</fullName>
    </recommendedName>
</protein>
<feature type="coiled-coil region" evidence="3">
    <location>
        <begin position="18"/>
        <end position="45"/>
    </location>
</feature>
<dbReference type="Gene3D" id="3.30.1450.10">
    <property type="match status" value="1"/>
</dbReference>
<dbReference type="AlphaFoldDB" id="A0A382WAZ4"/>
<dbReference type="Pfam" id="PF04355">
    <property type="entry name" value="BamE"/>
    <property type="match status" value="1"/>
</dbReference>
<keyword evidence="3" id="KW-0175">Coiled coil</keyword>
<feature type="domain" description="Outer membrane protein assembly factor BamE" evidence="4">
    <location>
        <begin position="94"/>
        <end position="145"/>
    </location>
</feature>
<organism evidence="5">
    <name type="scientific">marine metagenome</name>
    <dbReference type="NCBI Taxonomy" id="408172"/>
    <lineage>
        <taxon>unclassified sequences</taxon>
        <taxon>metagenomes</taxon>
        <taxon>ecological metagenomes</taxon>
    </lineage>
</organism>